<evidence type="ECO:0000313" key="2">
    <source>
        <dbReference type="Proteomes" id="UP000003448"/>
    </source>
</evidence>
<dbReference type="AlphaFoldDB" id="I0L272"/>
<name>I0L272_9ACTN</name>
<proteinExistence type="predicted"/>
<dbReference type="SUPFAM" id="SSF53335">
    <property type="entry name" value="S-adenosyl-L-methionine-dependent methyltransferases"/>
    <property type="match status" value="1"/>
</dbReference>
<gene>
    <name evidence="1" type="primary">tblA</name>
    <name evidence="1" type="ORF">MILUP08_42850</name>
</gene>
<evidence type="ECO:0000313" key="1">
    <source>
        <dbReference type="EMBL" id="CCH17919.1"/>
    </source>
</evidence>
<reference evidence="2" key="1">
    <citation type="journal article" date="2012" name="J. Bacteriol.">
        <title>Genome Sequence of Micromonospora lupini Lupac 08, Isolated from Root Nodules of Lupinus angustifolius.</title>
        <authorList>
            <person name="Alonso-Vega P."/>
            <person name="Normand P."/>
            <person name="Bacigalupe R."/>
            <person name="Pujic P."/>
            <person name="Lajus A."/>
            <person name="Vallenet D."/>
            <person name="Carro L."/>
            <person name="Coll P."/>
            <person name="Trujillo M.E."/>
        </authorList>
    </citation>
    <scope>NUCLEOTIDE SEQUENCE [LARGE SCALE GENOMIC DNA]</scope>
    <source>
        <strain evidence="2">Lupac 08</strain>
    </source>
</reference>
<dbReference type="InterPro" id="IPR029063">
    <property type="entry name" value="SAM-dependent_MTases_sf"/>
</dbReference>
<dbReference type="Gene3D" id="3.40.50.150">
    <property type="entry name" value="Vaccinia Virus protein VP39"/>
    <property type="match status" value="1"/>
</dbReference>
<dbReference type="EMBL" id="CAIE01000022">
    <property type="protein sequence ID" value="CCH17919.1"/>
    <property type="molecule type" value="Genomic_DNA"/>
</dbReference>
<dbReference type="STRING" id="1150864.MILUP08_42850"/>
<accession>I0L272</accession>
<sequence>MTAVTIETTHTRPDQLADLADFYRSRSGDDVSLFDIWETGGARGDSVTPSTHSPAYRTWMLELLNGELTRAGSRRLVSLGSGNAAVESHLVAAGVEVLAVDAMAEAVAMSTAKGVRSVEADVTTWTPTDPWPVAYLDGLLGHLYDARTATLPILAHVRSWLGVDGRGILVASNDATRDGSRVQAAPGVTGFHWLAVDYLREQAQLAGFDDVSVNSYVYRRPLSGDRVRSVIVARFGY</sequence>
<dbReference type="Proteomes" id="UP000003448">
    <property type="component" value="Unassembled WGS sequence"/>
</dbReference>
<keyword evidence="2" id="KW-1185">Reference proteome</keyword>
<dbReference type="eggNOG" id="ENOG5034038">
    <property type="taxonomic scope" value="Bacteria"/>
</dbReference>
<protein>
    <submittedName>
        <fullName evidence="1">Tabtoxin biosynthesis enzyme</fullName>
    </submittedName>
</protein>
<comment type="caution">
    <text evidence="1">The sequence shown here is derived from an EMBL/GenBank/DDBJ whole genome shotgun (WGS) entry which is preliminary data.</text>
</comment>
<organism evidence="1 2">
    <name type="scientific">Micromonospora lupini str. Lupac 08</name>
    <dbReference type="NCBI Taxonomy" id="1150864"/>
    <lineage>
        <taxon>Bacteria</taxon>
        <taxon>Bacillati</taxon>
        <taxon>Actinomycetota</taxon>
        <taxon>Actinomycetes</taxon>
        <taxon>Micromonosporales</taxon>
        <taxon>Micromonosporaceae</taxon>
        <taxon>Micromonospora</taxon>
    </lineage>
</organism>